<evidence type="ECO:0000313" key="2">
    <source>
        <dbReference type="Proteomes" id="UP000192569"/>
    </source>
</evidence>
<dbReference type="Proteomes" id="UP000192569">
    <property type="component" value="Chromosome I"/>
</dbReference>
<sequence length="43" mass="4867">MRRLTVLLLAALAFAATFLAYINAASACYYLAYEPEVPRMLRK</sequence>
<name>A0A1W1VXX8_9FIRM</name>
<dbReference type="STRING" id="698762.SAMN00808754_2195"/>
<dbReference type="RefSeq" id="WP_157109936.1">
    <property type="nucleotide sequence ID" value="NZ_LT838272.1"/>
</dbReference>
<dbReference type="NCBIfam" id="TIGR04223">
    <property type="entry name" value="quorum_AgrD"/>
    <property type="match status" value="1"/>
</dbReference>
<keyword evidence="2" id="KW-1185">Reference proteome</keyword>
<accession>A0A1W1VXX8</accession>
<dbReference type="AlphaFoldDB" id="A0A1W1VXX8"/>
<gene>
    <name evidence="1" type="ORF">SAMN00808754_2195</name>
</gene>
<proteinExistence type="predicted"/>
<dbReference type="PROSITE" id="PS51257">
    <property type="entry name" value="PROKAR_LIPOPROTEIN"/>
    <property type="match status" value="1"/>
</dbReference>
<evidence type="ECO:0000313" key="1">
    <source>
        <dbReference type="EMBL" id="SMB98198.1"/>
    </source>
</evidence>
<reference evidence="1 2" key="1">
    <citation type="submission" date="2017-04" db="EMBL/GenBank/DDBJ databases">
        <authorList>
            <person name="Afonso C.L."/>
            <person name="Miller P.J."/>
            <person name="Scott M.A."/>
            <person name="Spackman E."/>
            <person name="Goraichik I."/>
            <person name="Dimitrov K.M."/>
            <person name="Suarez D.L."/>
            <person name="Swayne D.E."/>
        </authorList>
    </citation>
    <scope>NUCLEOTIDE SEQUENCE [LARGE SCALE GENOMIC DNA]</scope>
    <source>
        <strain evidence="1 2">ToBE</strain>
    </source>
</reference>
<protein>
    <submittedName>
        <fullName evidence="1">Cyclic lactone autoinducer peptide</fullName>
    </submittedName>
</protein>
<dbReference type="EMBL" id="LT838272">
    <property type="protein sequence ID" value="SMB98198.1"/>
    <property type="molecule type" value="Genomic_DNA"/>
</dbReference>
<dbReference type="InterPro" id="IPR009229">
    <property type="entry name" value="AgrD"/>
</dbReference>
<organism evidence="1 2">
    <name type="scientific">Thermanaeromonas toyohensis ToBE</name>
    <dbReference type="NCBI Taxonomy" id="698762"/>
    <lineage>
        <taxon>Bacteria</taxon>
        <taxon>Bacillati</taxon>
        <taxon>Bacillota</taxon>
        <taxon>Clostridia</taxon>
        <taxon>Neomoorellales</taxon>
        <taxon>Neomoorellaceae</taxon>
        <taxon>Thermanaeromonas</taxon>
    </lineage>
</organism>